<feature type="domain" description="DH" evidence="3">
    <location>
        <begin position="129"/>
        <end position="310"/>
    </location>
</feature>
<dbReference type="PANTHER" id="PTHR12673">
    <property type="entry name" value="FACIOGENITAL DYSPLASIA PROTEIN"/>
    <property type="match status" value="1"/>
</dbReference>
<feature type="compositionally biased region" description="Basic residues" evidence="2">
    <location>
        <begin position="39"/>
        <end position="49"/>
    </location>
</feature>
<dbReference type="InterPro" id="IPR011993">
    <property type="entry name" value="PH-like_dom_sf"/>
</dbReference>
<evidence type="ECO:0000256" key="2">
    <source>
        <dbReference type="SAM" id="MobiDB-lite"/>
    </source>
</evidence>
<evidence type="ECO:0000259" key="3">
    <source>
        <dbReference type="PROSITE" id="PS50010"/>
    </source>
</evidence>
<feature type="compositionally biased region" description="Basic residues" evidence="2">
    <location>
        <begin position="1"/>
        <end position="12"/>
    </location>
</feature>
<feature type="region of interest" description="Disordered" evidence="2">
    <location>
        <begin position="458"/>
        <end position="496"/>
    </location>
</feature>
<dbReference type="SUPFAM" id="SSF48065">
    <property type="entry name" value="DBL homology domain (DH-domain)"/>
    <property type="match status" value="1"/>
</dbReference>
<keyword evidence="1" id="KW-0175">Coiled coil</keyword>
<dbReference type="SMART" id="SM00325">
    <property type="entry name" value="RhoGEF"/>
    <property type="match status" value="1"/>
</dbReference>
<evidence type="ECO:0000313" key="4">
    <source>
        <dbReference type="EMBL" id="KAJ6229221.1"/>
    </source>
</evidence>
<dbReference type="CDD" id="cd00160">
    <property type="entry name" value="RhoGEF"/>
    <property type="match status" value="1"/>
</dbReference>
<dbReference type="PROSITE" id="PS50010">
    <property type="entry name" value="DH_2"/>
    <property type="match status" value="1"/>
</dbReference>
<dbReference type="Proteomes" id="UP001150062">
    <property type="component" value="Unassembled WGS sequence"/>
</dbReference>
<dbReference type="InterPro" id="IPR035899">
    <property type="entry name" value="DBL_dom_sf"/>
</dbReference>
<keyword evidence="5" id="KW-1185">Reference proteome</keyword>
<protein>
    <submittedName>
        <fullName evidence="4">Faciogenital dysplasia protein</fullName>
    </submittedName>
</protein>
<feature type="compositionally biased region" description="Basic and acidic residues" evidence="2">
    <location>
        <begin position="55"/>
        <end position="69"/>
    </location>
</feature>
<dbReference type="Gene3D" id="1.20.900.10">
    <property type="entry name" value="Dbl homology (DH) domain"/>
    <property type="match status" value="1"/>
</dbReference>
<dbReference type="PANTHER" id="PTHR12673:SF159">
    <property type="entry name" value="LD03170P"/>
    <property type="match status" value="1"/>
</dbReference>
<feature type="compositionally biased region" description="Low complexity" evidence="2">
    <location>
        <begin position="484"/>
        <end position="496"/>
    </location>
</feature>
<sequence length="599" mass="71319">MSKKRNKIHKKLNTIGDEVSEQKRSLRKTKRENDLFINPKRKRFNKKKTFQQFGKKKENEKEKEKENTKEKKKTKKKLPPLPPRPKNYIPINKKHKQFSIGIKSETEIVLIQSKLRTFLEQRNHNSLLNRSLISKELETTERNYLNFLKFLLSTSQEIESKKILNKEELNKIFGDLKPIYDFNKTLFTKIEECTDPNNNNTSTISECFSTLTPYMGIYIPYINTYDQRFLEIEQLKMKKKKFSKYLGTIPKKPNSKGLRLQAIMIMPIQRLPRYVLLLRELIKHSKREEKQSIEEAMKKIETMTSKINEKKRSFENMMALYQIDKKLIAKNNFKLIEPSRYFIEQLDVIFVTTHTNISCVLLLFNDVLLLCVIEKPIFFWKRREEFYQLHYVFNLNRIKKLTNLVNNNGKCSFSFFFKKKIFQFKFNKGKFDPEKTESFLGKLKSTIAKQKKIIKDLKRANKNKKKSKRKSKSKSKSKNKNKSKNNNQNKSTSTNNINFDLFKNAEFINDDDYNDADEDEETLNETKIEFNSKIKEELLKKKSSWSLVSNYDILNEKECDDLISQINEMNNFGQYNQTLQPVFSMISQVLNQTWLFTKK</sequence>
<dbReference type="InterPro" id="IPR051092">
    <property type="entry name" value="FYVE_RhoGEF_PH"/>
</dbReference>
<gene>
    <name evidence="4" type="ORF">M0813_08138</name>
</gene>
<reference evidence="4" key="1">
    <citation type="submission" date="2022-08" db="EMBL/GenBank/DDBJ databases">
        <title>Novel sulfate-reducing endosymbionts in the free-living metamonad Anaeramoeba.</title>
        <authorList>
            <person name="Jerlstrom-Hultqvist J."/>
            <person name="Cepicka I."/>
            <person name="Gallot-Lavallee L."/>
            <person name="Salas-Leiva D."/>
            <person name="Curtis B.A."/>
            <person name="Zahonova K."/>
            <person name="Pipaliya S."/>
            <person name="Dacks J."/>
            <person name="Roger A.J."/>
        </authorList>
    </citation>
    <scope>NUCLEOTIDE SEQUENCE</scope>
    <source>
        <strain evidence="4">Schooner1</strain>
    </source>
</reference>
<organism evidence="4 5">
    <name type="scientific">Anaeramoeba flamelloides</name>
    <dbReference type="NCBI Taxonomy" id="1746091"/>
    <lineage>
        <taxon>Eukaryota</taxon>
        <taxon>Metamonada</taxon>
        <taxon>Anaeramoebidae</taxon>
        <taxon>Anaeramoeba</taxon>
    </lineage>
</organism>
<evidence type="ECO:0000256" key="1">
    <source>
        <dbReference type="SAM" id="Coils"/>
    </source>
</evidence>
<dbReference type="Pfam" id="PF00621">
    <property type="entry name" value="RhoGEF"/>
    <property type="match status" value="1"/>
</dbReference>
<feature type="region of interest" description="Disordered" evidence="2">
    <location>
        <begin position="1"/>
        <end position="90"/>
    </location>
</feature>
<dbReference type="EMBL" id="JAOAOG010000323">
    <property type="protein sequence ID" value="KAJ6229221.1"/>
    <property type="molecule type" value="Genomic_DNA"/>
</dbReference>
<feature type="compositionally biased region" description="Basic residues" evidence="2">
    <location>
        <begin position="460"/>
        <end position="483"/>
    </location>
</feature>
<feature type="coiled-coil region" evidence="1">
    <location>
        <begin position="283"/>
        <end position="313"/>
    </location>
</feature>
<dbReference type="InterPro" id="IPR000219">
    <property type="entry name" value="DH_dom"/>
</dbReference>
<comment type="caution">
    <text evidence="4">The sequence shown here is derived from an EMBL/GenBank/DDBJ whole genome shotgun (WGS) entry which is preliminary data.</text>
</comment>
<name>A0ABQ8X9I3_9EUKA</name>
<accession>A0ABQ8X9I3</accession>
<proteinExistence type="predicted"/>
<evidence type="ECO:0000313" key="5">
    <source>
        <dbReference type="Proteomes" id="UP001150062"/>
    </source>
</evidence>
<dbReference type="Gene3D" id="2.30.29.30">
    <property type="entry name" value="Pleckstrin-homology domain (PH domain)/Phosphotyrosine-binding domain (PTB)"/>
    <property type="match status" value="1"/>
</dbReference>